<reference evidence="7 8" key="1">
    <citation type="submission" date="2016-10" db="EMBL/GenBank/DDBJ databases">
        <authorList>
            <person name="Varghese N."/>
            <person name="Submissions S."/>
        </authorList>
    </citation>
    <scope>NUCLEOTIDE SEQUENCE [LARGE SCALE GENOMIC DNA]</scope>
    <source>
        <strain evidence="7 8">IAM 15147</strain>
    </source>
</reference>
<dbReference type="EMBL" id="FOZN01000001">
    <property type="protein sequence ID" value="SFR99219.1"/>
    <property type="molecule type" value="Genomic_DNA"/>
</dbReference>
<dbReference type="PANTHER" id="PTHR42770:SF8">
    <property type="entry name" value="PUTRESCINE IMPORTER PUUP"/>
    <property type="match status" value="1"/>
</dbReference>
<feature type="transmembrane region" description="Helical" evidence="5">
    <location>
        <begin position="384"/>
        <end position="405"/>
    </location>
</feature>
<proteinExistence type="predicted"/>
<feature type="transmembrane region" description="Helical" evidence="5">
    <location>
        <begin position="91"/>
        <end position="114"/>
    </location>
</feature>
<dbReference type="AlphaFoldDB" id="A0AA94HL58"/>
<evidence type="ECO:0000256" key="5">
    <source>
        <dbReference type="SAM" id="Phobius"/>
    </source>
</evidence>
<feature type="transmembrane region" description="Helical" evidence="5">
    <location>
        <begin position="231"/>
        <end position="254"/>
    </location>
</feature>
<feature type="transmembrane region" description="Helical" evidence="5">
    <location>
        <begin position="148"/>
        <end position="172"/>
    </location>
</feature>
<evidence type="ECO:0000313" key="7">
    <source>
        <dbReference type="EMBL" id="SFR99219.1"/>
    </source>
</evidence>
<evidence type="ECO:0000256" key="2">
    <source>
        <dbReference type="ARBA" id="ARBA00022692"/>
    </source>
</evidence>
<feature type="transmembrane region" description="Helical" evidence="5">
    <location>
        <begin position="49"/>
        <end position="70"/>
    </location>
</feature>
<dbReference type="Proteomes" id="UP000198506">
    <property type="component" value="Unassembled WGS sequence"/>
</dbReference>
<evidence type="ECO:0000256" key="3">
    <source>
        <dbReference type="ARBA" id="ARBA00022989"/>
    </source>
</evidence>
<keyword evidence="8" id="KW-1185">Reference proteome</keyword>
<comment type="caution">
    <text evidence="7">The sequence shown here is derived from an EMBL/GenBank/DDBJ whole genome shotgun (WGS) entry which is preliminary data.</text>
</comment>
<dbReference type="PANTHER" id="PTHR42770">
    <property type="entry name" value="AMINO ACID TRANSPORTER-RELATED"/>
    <property type="match status" value="1"/>
</dbReference>
<feature type="transmembrane region" description="Helical" evidence="5">
    <location>
        <begin position="120"/>
        <end position="141"/>
    </location>
</feature>
<comment type="subcellular location">
    <subcellularLocation>
        <location evidence="1">Membrane</location>
        <topology evidence="1">Multi-pass membrane protein</topology>
    </subcellularLocation>
</comment>
<dbReference type="RefSeq" id="WP_092916157.1">
    <property type="nucleotide sequence ID" value="NZ_FOZN01000001.1"/>
</dbReference>
<keyword evidence="4 5" id="KW-0472">Membrane</keyword>
<evidence type="ECO:0000256" key="4">
    <source>
        <dbReference type="ARBA" id="ARBA00023136"/>
    </source>
</evidence>
<dbReference type="GO" id="GO:0016020">
    <property type="term" value="C:membrane"/>
    <property type="evidence" value="ECO:0007669"/>
    <property type="project" value="UniProtKB-SubCell"/>
</dbReference>
<protein>
    <submittedName>
        <fullName evidence="7">Amino acid/polyamine/organocation transporter, APC superfamily</fullName>
    </submittedName>
</protein>
<dbReference type="InterPro" id="IPR004841">
    <property type="entry name" value="AA-permease/SLC12A_dom"/>
</dbReference>
<evidence type="ECO:0000313" key="8">
    <source>
        <dbReference type="Proteomes" id="UP000198506"/>
    </source>
</evidence>
<accession>A0AA94HL58</accession>
<sequence>MTRSNDAAPQLKRVLGLGGAMTFGLAYMIPLTVFTTLGIANVMTDGNLVAAYAITLVAMAFTAVSYATMVRRHPVAGSAYTFSRRTFGGHVGFLAGWALLLDYLLLPMVTYLVIGIYLNAAFPAIPMWVFFVAALVLVTILNIIGIRLLAGVNVALLALQVVFIGVFLVMVVGGISGTSMPSLAEVFLNDRANLVAILSGSALLCFSFLGFDAVSTLAEETKAPERTLPRAIILVTVLGGLLFMLLSAASNLVFPDYTTYSSPDSASLDVMAAAGGELLSAFFTAAYVAGCFASVMASQATVSRILFAMGRDRMLPRRLFAFVHPRFRTPAGATAAVAVVSLVGLALDLMTLSSLISFGALVAFSMVNLSVIKHHLVDERRRGARAILLYGVLPGIGFLLTAWLWTSLSGSALAVGLIWVGVGVVILAVMTRGFRQPPPQIDVDKAETAGIRVEEPEVSVAK</sequence>
<feature type="transmembrane region" description="Helical" evidence="5">
    <location>
        <begin position="411"/>
        <end position="430"/>
    </location>
</feature>
<organism evidence="7 8">
    <name type="scientific">Agrococcus baldri</name>
    <dbReference type="NCBI Taxonomy" id="153730"/>
    <lineage>
        <taxon>Bacteria</taxon>
        <taxon>Bacillati</taxon>
        <taxon>Actinomycetota</taxon>
        <taxon>Actinomycetes</taxon>
        <taxon>Micrococcales</taxon>
        <taxon>Microbacteriaceae</taxon>
        <taxon>Agrococcus</taxon>
    </lineage>
</organism>
<dbReference type="GO" id="GO:0055085">
    <property type="term" value="P:transmembrane transport"/>
    <property type="evidence" value="ECO:0007669"/>
    <property type="project" value="InterPro"/>
</dbReference>
<keyword evidence="2 5" id="KW-0812">Transmembrane</keyword>
<dbReference type="Gene3D" id="1.20.1740.10">
    <property type="entry name" value="Amino acid/polyamine transporter I"/>
    <property type="match status" value="1"/>
</dbReference>
<gene>
    <name evidence="7" type="ORF">SAMN04487783_0325</name>
</gene>
<dbReference type="PIRSF" id="PIRSF006060">
    <property type="entry name" value="AA_transporter"/>
    <property type="match status" value="1"/>
</dbReference>
<feature type="transmembrane region" description="Helical" evidence="5">
    <location>
        <begin position="353"/>
        <end position="372"/>
    </location>
</feature>
<feature type="domain" description="Amino acid permease/ SLC12A" evidence="6">
    <location>
        <begin position="21"/>
        <end position="412"/>
    </location>
</feature>
<dbReference type="InterPro" id="IPR050367">
    <property type="entry name" value="APC_superfamily"/>
</dbReference>
<feature type="transmembrane region" description="Helical" evidence="5">
    <location>
        <begin position="20"/>
        <end position="43"/>
    </location>
</feature>
<keyword evidence="3 5" id="KW-1133">Transmembrane helix</keyword>
<dbReference type="Pfam" id="PF00324">
    <property type="entry name" value="AA_permease"/>
    <property type="match status" value="1"/>
</dbReference>
<evidence type="ECO:0000256" key="1">
    <source>
        <dbReference type="ARBA" id="ARBA00004141"/>
    </source>
</evidence>
<evidence type="ECO:0000259" key="6">
    <source>
        <dbReference type="Pfam" id="PF00324"/>
    </source>
</evidence>
<name>A0AA94HL58_9MICO</name>
<feature type="transmembrane region" description="Helical" evidence="5">
    <location>
        <begin position="285"/>
        <end position="307"/>
    </location>
</feature>
<feature type="transmembrane region" description="Helical" evidence="5">
    <location>
        <begin position="327"/>
        <end position="347"/>
    </location>
</feature>
<feature type="transmembrane region" description="Helical" evidence="5">
    <location>
        <begin position="192"/>
        <end position="211"/>
    </location>
</feature>